<feature type="non-terminal residue" evidence="1">
    <location>
        <position position="53"/>
    </location>
</feature>
<feature type="non-terminal residue" evidence="1">
    <location>
        <position position="1"/>
    </location>
</feature>
<evidence type="ECO:0000313" key="1">
    <source>
        <dbReference type="EMBL" id="KAF4735620.1"/>
    </source>
</evidence>
<dbReference type="AlphaFoldDB" id="A0A7J6STX9"/>
<keyword evidence="2" id="KW-1185">Reference proteome</keyword>
<organism evidence="1 2">
    <name type="scientific">Perkinsus olseni</name>
    <name type="common">Perkinsus atlanticus</name>
    <dbReference type="NCBI Taxonomy" id="32597"/>
    <lineage>
        <taxon>Eukaryota</taxon>
        <taxon>Sar</taxon>
        <taxon>Alveolata</taxon>
        <taxon>Perkinsozoa</taxon>
        <taxon>Perkinsea</taxon>
        <taxon>Perkinsida</taxon>
        <taxon>Perkinsidae</taxon>
        <taxon>Perkinsus</taxon>
    </lineage>
</organism>
<name>A0A7J6STX9_PEROL</name>
<reference evidence="1 2" key="1">
    <citation type="submission" date="2020-04" db="EMBL/GenBank/DDBJ databases">
        <title>Perkinsus olseni comparative genomics.</title>
        <authorList>
            <person name="Bogema D.R."/>
        </authorList>
    </citation>
    <scope>NUCLEOTIDE SEQUENCE [LARGE SCALE GENOMIC DNA]</scope>
    <source>
        <strain evidence="1 2">ATCC PRA-207</strain>
    </source>
</reference>
<dbReference type="Proteomes" id="UP000553632">
    <property type="component" value="Unassembled WGS sequence"/>
</dbReference>
<protein>
    <submittedName>
        <fullName evidence="1">Uncharacterized protein</fullName>
    </submittedName>
</protein>
<accession>A0A7J6STX9</accession>
<gene>
    <name evidence="1" type="ORF">FOZ63_026427</name>
</gene>
<evidence type="ECO:0000313" key="2">
    <source>
        <dbReference type="Proteomes" id="UP000553632"/>
    </source>
</evidence>
<dbReference type="EMBL" id="JABANO010016167">
    <property type="protein sequence ID" value="KAF4735620.1"/>
    <property type="molecule type" value="Genomic_DNA"/>
</dbReference>
<proteinExistence type="predicted"/>
<sequence length="53" mass="6029">RPICYLYSPCRRRAAHFGLVRYVHACILSDCTNGSCSWRLRSGPRASGLWTTL</sequence>
<comment type="caution">
    <text evidence="1">The sequence shown here is derived from an EMBL/GenBank/DDBJ whole genome shotgun (WGS) entry which is preliminary data.</text>
</comment>